<sequence length="179" mass="19805">MQDKVTALTEWPLPMLASQMEGVVGRLGDEAKGLPSRFAICILKRRSVQDGKVHDSKCWALVEESCAETKEEGKNDKKKKTTLVLPGGDFEGSEGRNFHVGQPGSPETVRRPKVVDAKVLFAKPHLPRRLVLPGISALLLALARINRRALDRLRCTRSDPRLERDSLTWVGGRREGTSG</sequence>
<dbReference type="VEuPathDB" id="FungiDB:GGTG_04896"/>
<evidence type="ECO:0000256" key="1">
    <source>
        <dbReference type="SAM" id="MobiDB-lite"/>
    </source>
</evidence>
<dbReference type="EnsemblFungi" id="EJT79813">
    <property type="protein sequence ID" value="EJT79813"/>
    <property type="gene ID" value="GGTG_04896"/>
</dbReference>
<name>J3NUE0_GAET3</name>
<evidence type="ECO:0000313" key="4">
    <source>
        <dbReference type="Proteomes" id="UP000006039"/>
    </source>
</evidence>
<reference evidence="3" key="5">
    <citation type="submission" date="2018-04" db="UniProtKB">
        <authorList>
            <consortium name="EnsemblFungi"/>
        </authorList>
    </citation>
    <scope>IDENTIFICATION</scope>
    <source>
        <strain evidence="3">R3-111a-1</strain>
    </source>
</reference>
<gene>
    <name evidence="3" type="primary">20345354</name>
    <name evidence="2" type="ORF">GGTG_04896</name>
</gene>
<reference evidence="4" key="1">
    <citation type="submission" date="2010-07" db="EMBL/GenBank/DDBJ databases">
        <title>The genome sequence of Gaeumannomyces graminis var. tritici strain R3-111a-1.</title>
        <authorList>
            <consortium name="The Broad Institute Genome Sequencing Platform"/>
            <person name="Ma L.-J."/>
            <person name="Dead R."/>
            <person name="Young S."/>
            <person name="Zeng Q."/>
            <person name="Koehrsen M."/>
            <person name="Alvarado L."/>
            <person name="Berlin A."/>
            <person name="Chapman S.B."/>
            <person name="Chen Z."/>
            <person name="Freedman E."/>
            <person name="Gellesch M."/>
            <person name="Goldberg J."/>
            <person name="Griggs A."/>
            <person name="Gujja S."/>
            <person name="Heilman E.R."/>
            <person name="Heiman D."/>
            <person name="Hepburn T."/>
            <person name="Howarth C."/>
            <person name="Jen D."/>
            <person name="Larson L."/>
            <person name="Mehta T."/>
            <person name="Neiman D."/>
            <person name="Pearson M."/>
            <person name="Roberts A."/>
            <person name="Saif S."/>
            <person name="Shea T."/>
            <person name="Shenoy N."/>
            <person name="Sisk P."/>
            <person name="Stolte C."/>
            <person name="Sykes S."/>
            <person name="Walk T."/>
            <person name="White J."/>
            <person name="Yandava C."/>
            <person name="Haas B."/>
            <person name="Nusbaum C."/>
            <person name="Birren B."/>
        </authorList>
    </citation>
    <scope>NUCLEOTIDE SEQUENCE [LARGE SCALE GENOMIC DNA]</scope>
    <source>
        <strain evidence="4">R3-111a-1</strain>
    </source>
</reference>
<dbReference type="AlphaFoldDB" id="J3NUE0"/>
<organism evidence="2">
    <name type="scientific">Gaeumannomyces tritici (strain R3-111a-1)</name>
    <name type="common">Wheat and barley take-all root rot fungus</name>
    <name type="synonym">Gaeumannomyces graminis var. tritici</name>
    <dbReference type="NCBI Taxonomy" id="644352"/>
    <lineage>
        <taxon>Eukaryota</taxon>
        <taxon>Fungi</taxon>
        <taxon>Dikarya</taxon>
        <taxon>Ascomycota</taxon>
        <taxon>Pezizomycotina</taxon>
        <taxon>Sordariomycetes</taxon>
        <taxon>Sordariomycetidae</taxon>
        <taxon>Magnaporthales</taxon>
        <taxon>Magnaporthaceae</taxon>
        <taxon>Gaeumannomyces</taxon>
    </lineage>
</organism>
<dbReference type="RefSeq" id="XP_009220958.1">
    <property type="nucleotide sequence ID" value="XM_009222694.1"/>
</dbReference>
<evidence type="ECO:0000313" key="2">
    <source>
        <dbReference type="EMBL" id="EJT79813.1"/>
    </source>
</evidence>
<accession>J3NUE0</accession>
<feature type="region of interest" description="Disordered" evidence="1">
    <location>
        <begin position="72"/>
        <end position="109"/>
    </location>
</feature>
<reference evidence="2" key="3">
    <citation type="submission" date="2010-09" db="EMBL/GenBank/DDBJ databases">
        <title>Annotation of Gaeumannomyces graminis var. tritici R3-111a-1.</title>
        <authorList>
            <consortium name="The Broad Institute Genome Sequencing Platform"/>
            <person name="Ma L.-J."/>
            <person name="Dead R."/>
            <person name="Young S.K."/>
            <person name="Zeng Q."/>
            <person name="Gargeya S."/>
            <person name="Fitzgerald M."/>
            <person name="Haas B."/>
            <person name="Abouelleil A."/>
            <person name="Alvarado L."/>
            <person name="Arachchi H.M."/>
            <person name="Berlin A."/>
            <person name="Brown A."/>
            <person name="Chapman S.B."/>
            <person name="Chen Z."/>
            <person name="Dunbar C."/>
            <person name="Freedman E."/>
            <person name="Gearin G."/>
            <person name="Gellesch M."/>
            <person name="Goldberg J."/>
            <person name="Griggs A."/>
            <person name="Gujja S."/>
            <person name="Heiman D."/>
            <person name="Howarth C."/>
            <person name="Larson L."/>
            <person name="Lui A."/>
            <person name="MacDonald P.J.P."/>
            <person name="Mehta T."/>
            <person name="Montmayeur A."/>
            <person name="Murphy C."/>
            <person name="Neiman D."/>
            <person name="Pearson M."/>
            <person name="Priest M."/>
            <person name="Roberts A."/>
            <person name="Saif S."/>
            <person name="Shea T."/>
            <person name="Shenoy N."/>
            <person name="Sisk P."/>
            <person name="Stolte C."/>
            <person name="Sykes S."/>
            <person name="Yandava C."/>
            <person name="Wortman J."/>
            <person name="Nusbaum C."/>
            <person name="Birren B."/>
        </authorList>
    </citation>
    <scope>NUCLEOTIDE SEQUENCE</scope>
    <source>
        <strain evidence="2">R3-111a-1</strain>
    </source>
</reference>
<proteinExistence type="predicted"/>
<dbReference type="HOGENOM" id="CLU_1503534_0_0_1"/>
<protein>
    <submittedName>
        <fullName evidence="2 3">Uncharacterized protein</fullName>
    </submittedName>
</protein>
<reference evidence="3" key="4">
    <citation type="journal article" date="2015" name="G3 (Bethesda)">
        <title>Genome sequences of three phytopathogenic species of the Magnaporthaceae family of fungi.</title>
        <authorList>
            <person name="Okagaki L.H."/>
            <person name="Nunes C.C."/>
            <person name="Sailsbery J."/>
            <person name="Clay B."/>
            <person name="Brown D."/>
            <person name="John T."/>
            <person name="Oh Y."/>
            <person name="Young N."/>
            <person name="Fitzgerald M."/>
            <person name="Haas B.J."/>
            <person name="Zeng Q."/>
            <person name="Young S."/>
            <person name="Adiconis X."/>
            <person name="Fan L."/>
            <person name="Levin J.Z."/>
            <person name="Mitchell T.K."/>
            <person name="Okubara P.A."/>
            <person name="Farman M.L."/>
            <person name="Kohn L.M."/>
            <person name="Birren B."/>
            <person name="Ma L.-J."/>
            <person name="Dean R.A."/>
        </authorList>
    </citation>
    <scope>NUCLEOTIDE SEQUENCE</scope>
    <source>
        <strain evidence="3">R3-111a-1</strain>
    </source>
</reference>
<keyword evidence="4" id="KW-1185">Reference proteome</keyword>
<dbReference type="Proteomes" id="UP000006039">
    <property type="component" value="Unassembled WGS sequence"/>
</dbReference>
<reference evidence="2" key="2">
    <citation type="submission" date="2010-07" db="EMBL/GenBank/DDBJ databases">
        <authorList>
            <consortium name="The Broad Institute Genome Sequencing Platform"/>
            <consortium name="Broad Institute Genome Sequencing Center for Infectious Disease"/>
            <person name="Ma L.-J."/>
            <person name="Dead R."/>
            <person name="Young S."/>
            <person name="Zeng Q."/>
            <person name="Koehrsen M."/>
            <person name="Alvarado L."/>
            <person name="Berlin A."/>
            <person name="Chapman S.B."/>
            <person name="Chen Z."/>
            <person name="Freedman E."/>
            <person name="Gellesch M."/>
            <person name="Goldberg J."/>
            <person name="Griggs A."/>
            <person name="Gujja S."/>
            <person name="Heilman E.R."/>
            <person name="Heiman D."/>
            <person name="Hepburn T."/>
            <person name="Howarth C."/>
            <person name="Jen D."/>
            <person name="Larson L."/>
            <person name="Mehta T."/>
            <person name="Neiman D."/>
            <person name="Pearson M."/>
            <person name="Roberts A."/>
            <person name="Saif S."/>
            <person name="Shea T."/>
            <person name="Shenoy N."/>
            <person name="Sisk P."/>
            <person name="Stolte C."/>
            <person name="Sykes S."/>
            <person name="Walk T."/>
            <person name="White J."/>
            <person name="Yandava C."/>
            <person name="Haas B."/>
            <person name="Nusbaum C."/>
            <person name="Birren B."/>
        </authorList>
    </citation>
    <scope>NUCLEOTIDE SEQUENCE</scope>
    <source>
        <strain evidence="2">R3-111a-1</strain>
    </source>
</reference>
<dbReference type="EMBL" id="GL385396">
    <property type="protein sequence ID" value="EJT79813.1"/>
    <property type="molecule type" value="Genomic_DNA"/>
</dbReference>
<evidence type="ECO:0000313" key="3">
    <source>
        <dbReference type="EnsemblFungi" id="EJT79813"/>
    </source>
</evidence>
<dbReference type="GeneID" id="20345354"/>